<dbReference type="Pfam" id="PF24160">
    <property type="entry name" value="UVB_sens_C"/>
    <property type="match status" value="1"/>
</dbReference>
<evidence type="ECO:0008006" key="9">
    <source>
        <dbReference type="Google" id="ProtNLM"/>
    </source>
</evidence>
<protein>
    <recommendedName>
        <fullName evidence="9">RUS1 family protein</fullName>
    </recommendedName>
</protein>
<dbReference type="InterPro" id="IPR054549">
    <property type="entry name" value="UVB_sens_RUS_dom"/>
</dbReference>
<dbReference type="OrthoDB" id="364779at2759"/>
<feature type="domain" description="Root UVB sensitive protein C-terminal" evidence="7">
    <location>
        <begin position="299"/>
        <end position="480"/>
    </location>
</feature>
<dbReference type="KEGG" id="agb:108908489"/>
<dbReference type="GO" id="GO:0016020">
    <property type="term" value="C:membrane"/>
    <property type="evidence" value="ECO:0007669"/>
    <property type="project" value="UniProtKB-SubCell"/>
</dbReference>
<gene>
    <name evidence="8" type="primary">CP058</name>
</gene>
<evidence type="ECO:0000256" key="3">
    <source>
        <dbReference type="ARBA" id="ARBA00022692"/>
    </source>
</evidence>
<sequence length="488" mass="55438">MSEHDIIITEQCSSLGDKIYYARKGRNGIVHVKHGSVISLSFQWIKNFFREVLLPYGYPDSVSDDYLHYQLWDTAQAFCSTITNAFTTRAVLKGVGVGDPNATALSAAITWIMKEGTGMIGRILFAWWKGNGLDSDCKKWRLFADTLNDAAMVIELTVPFFSNFSMPILCTTSTMKSIVGVAGGATRASITHHQAIKDNMAEVSAKDGSQETLVNLVASLASIYLLNTFDGTVSSASCPKCKRPSSGFPNYSTEWILIFCFMFLHLVANYCAMKSLKFRTFNNQRMAIVLKTYYNVGTVLSPQKVNEKESIFLGFGSKVSDFCGFNILMGESTKQILLNYSFADFQETLSVYKDKTYFILADIYKRQIYICFESGETTETVLEAYFHSVCLGIATCIYNEMDLDIYSKRHLRHPTPITRLYTFMKSYEKSITIQNIPHNYLLDFNDFVKQEYYMFYTALDVNGWNLDTHSLSLGEWRTDWKTHSRKNV</sequence>
<comment type="similarity">
    <text evidence="2">Belongs to the RUS1 family.</text>
</comment>
<dbReference type="AlphaFoldDB" id="V5GPM4"/>
<proteinExistence type="inferred from homology"/>
<dbReference type="EMBL" id="GALX01002397">
    <property type="protein sequence ID" value="JAB66069.1"/>
    <property type="molecule type" value="Transcribed_RNA"/>
</dbReference>
<accession>V5GPM4</accession>
<feature type="domain" description="Protein root UVB sensitive/RUS" evidence="6">
    <location>
        <begin position="43"/>
        <end position="295"/>
    </location>
</feature>
<evidence type="ECO:0000259" key="6">
    <source>
        <dbReference type="Pfam" id="PF04884"/>
    </source>
</evidence>
<dbReference type="PANTHER" id="PTHR12770">
    <property type="entry name" value="RUS1 FAMILY PROTEIN C16ORF58"/>
    <property type="match status" value="1"/>
</dbReference>
<evidence type="ECO:0000256" key="4">
    <source>
        <dbReference type="ARBA" id="ARBA00022989"/>
    </source>
</evidence>
<comment type="subcellular location">
    <subcellularLocation>
        <location evidence="1">Membrane</location>
    </subcellularLocation>
</comment>
<organism evidence="8">
    <name type="scientific">Anoplophora glabripennis</name>
    <name type="common">Asian longhorn beetle</name>
    <name type="synonym">Anoplophora nobilis</name>
    <dbReference type="NCBI Taxonomy" id="217634"/>
    <lineage>
        <taxon>Eukaryota</taxon>
        <taxon>Metazoa</taxon>
        <taxon>Ecdysozoa</taxon>
        <taxon>Arthropoda</taxon>
        <taxon>Hexapoda</taxon>
        <taxon>Insecta</taxon>
        <taxon>Pterygota</taxon>
        <taxon>Neoptera</taxon>
        <taxon>Endopterygota</taxon>
        <taxon>Coleoptera</taxon>
        <taxon>Polyphaga</taxon>
        <taxon>Cucujiformia</taxon>
        <taxon>Chrysomeloidea</taxon>
        <taxon>Cerambycidae</taxon>
        <taxon>Lamiinae</taxon>
        <taxon>Lamiini</taxon>
        <taxon>Anoplophora</taxon>
    </lineage>
</organism>
<dbReference type="PANTHER" id="PTHR12770:SF31">
    <property type="entry name" value="RUS FAMILY MEMBER 1"/>
    <property type="match status" value="1"/>
</dbReference>
<keyword evidence="4" id="KW-1133">Transmembrane helix</keyword>
<dbReference type="Pfam" id="PF04884">
    <property type="entry name" value="UVB_sens_prot"/>
    <property type="match status" value="1"/>
</dbReference>
<keyword evidence="5" id="KW-0472">Membrane</keyword>
<dbReference type="InterPro" id="IPR006968">
    <property type="entry name" value="RUS_fam"/>
</dbReference>
<keyword evidence="3" id="KW-0812">Transmembrane</keyword>
<name>V5GPM4_ANOGL</name>
<evidence type="ECO:0000313" key="8">
    <source>
        <dbReference type="EMBL" id="JAB66069.1"/>
    </source>
</evidence>
<evidence type="ECO:0000259" key="7">
    <source>
        <dbReference type="Pfam" id="PF24160"/>
    </source>
</evidence>
<evidence type="ECO:0000256" key="2">
    <source>
        <dbReference type="ARBA" id="ARBA00007558"/>
    </source>
</evidence>
<reference evidence="8" key="1">
    <citation type="submission" date="2013-07" db="EMBL/GenBank/DDBJ databases">
        <title>Midgut Transcriptome Profiling of Anoplphora glabripennis, a Lignocellulose Degrading, Wood-Boring Cerambycid.</title>
        <authorList>
            <person name="Scully E.D."/>
            <person name="Hoover K."/>
            <person name="Carlson J.E."/>
            <person name="Tien M."/>
            <person name="Geib S.M."/>
        </authorList>
    </citation>
    <scope>NUCLEOTIDE SEQUENCE</scope>
</reference>
<dbReference type="InterPro" id="IPR055412">
    <property type="entry name" value="UVB_sens_C"/>
</dbReference>
<dbReference type="GeneID" id="108908489"/>
<evidence type="ECO:0000256" key="5">
    <source>
        <dbReference type="ARBA" id="ARBA00023136"/>
    </source>
</evidence>
<evidence type="ECO:0000256" key="1">
    <source>
        <dbReference type="ARBA" id="ARBA00004370"/>
    </source>
</evidence>